<evidence type="ECO:0000256" key="7">
    <source>
        <dbReference type="ARBA" id="ARBA00023215"/>
    </source>
</evidence>
<feature type="disulfide bond" evidence="8">
    <location>
        <begin position="126"/>
        <end position="177"/>
    </location>
</feature>
<dbReference type="GO" id="GO:0002020">
    <property type="term" value="F:protease binding"/>
    <property type="evidence" value="ECO:0007669"/>
    <property type="project" value="TreeGrafter"/>
</dbReference>
<dbReference type="GO" id="GO:0005615">
    <property type="term" value="C:extracellular space"/>
    <property type="evidence" value="ECO:0007669"/>
    <property type="project" value="TreeGrafter"/>
</dbReference>
<sequence length="204" mass="23518">IQNGEAAFNKNNSPHDPPADFVIVARVKKVSFPDEMTRVFKVKIKKEFKMTEKANVVLKSGRLITGSYSSMCGVDLKPEQTYLITGKVLGGKARISICNYIKPWNEISVRQKKGIRRLYTQGCLHCEIRDCPWWRQCPKHTVDNSTCQWETSIRSDSSLPDCQEKHAICMKTSSGSCQWSTDKNYRECVKTRRRLRDEKLRNEP</sequence>
<dbReference type="GO" id="GO:0051045">
    <property type="term" value="P:negative regulation of membrane protein ectodomain proteolysis"/>
    <property type="evidence" value="ECO:0007669"/>
    <property type="project" value="TreeGrafter"/>
</dbReference>
<keyword evidence="4" id="KW-0483">Metalloprotease inhibitor</keyword>
<evidence type="ECO:0000313" key="10">
    <source>
        <dbReference type="EMBL" id="KAJ9601770.1"/>
    </source>
</evidence>
<dbReference type="InterPro" id="IPR001820">
    <property type="entry name" value="TIMP"/>
</dbReference>
<keyword evidence="7" id="KW-0481">Metalloenzyme inhibitor</keyword>
<dbReference type="InterPro" id="IPR027465">
    <property type="entry name" value="TIMP_C"/>
</dbReference>
<evidence type="ECO:0000256" key="5">
    <source>
        <dbReference type="ARBA" id="ARBA00022690"/>
    </source>
</evidence>
<feature type="disulfide bond" evidence="8">
    <location>
        <begin position="147"/>
        <end position="169"/>
    </location>
</feature>
<reference evidence="10" key="2">
    <citation type="submission" date="2023-05" db="EMBL/GenBank/DDBJ databases">
        <authorList>
            <person name="Fouks B."/>
        </authorList>
    </citation>
    <scope>NUCLEOTIDE SEQUENCE</scope>
    <source>
        <strain evidence="10">Stay&amp;Tobe</strain>
        <tissue evidence="10">Testes</tissue>
    </source>
</reference>
<feature type="non-terminal residue" evidence="10">
    <location>
        <position position="204"/>
    </location>
</feature>
<dbReference type="GO" id="GO:0031012">
    <property type="term" value="C:extracellular matrix"/>
    <property type="evidence" value="ECO:0007669"/>
    <property type="project" value="TreeGrafter"/>
</dbReference>
<dbReference type="SUPFAM" id="SSF50242">
    <property type="entry name" value="TIMP-like"/>
    <property type="match status" value="1"/>
</dbReference>
<feature type="disulfide bond" evidence="8">
    <location>
        <begin position="131"/>
        <end position="137"/>
    </location>
</feature>
<comment type="caution">
    <text evidence="10">The sequence shown here is derived from an EMBL/GenBank/DDBJ whole genome shotgun (WGS) entry which is preliminary data.</text>
</comment>
<comment type="subcellular location">
    <subcellularLocation>
        <location evidence="1">Secreted</location>
    </subcellularLocation>
</comment>
<dbReference type="InterPro" id="IPR001134">
    <property type="entry name" value="Netrin_domain"/>
</dbReference>
<reference evidence="10" key="1">
    <citation type="journal article" date="2023" name="IScience">
        <title>Live-bearing cockroach genome reveals convergent evolutionary mechanisms linked to viviparity in insects and beyond.</title>
        <authorList>
            <person name="Fouks B."/>
            <person name="Harrison M.C."/>
            <person name="Mikhailova A.A."/>
            <person name="Marchal E."/>
            <person name="English S."/>
            <person name="Carruthers M."/>
            <person name="Jennings E.C."/>
            <person name="Chiamaka E.L."/>
            <person name="Frigard R.A."/>
            <person name="Pippel M."/>
            <person name="Attardo G.M."/>
            <person name="Benoit J.B."/>
            <person name="Bornberg-Bauer E."/>
            <person name="Tobe S.S."/>
        </authorList>
    </citation>
    <scope>NUCLEOTIDE SEQUENCE</scope>
    <source>
        <strain evidence="10">Stay&amp;Tobe</strain>
    </source>
</reference>
<dbReference type="PANTHER" id="PTHR11844:SF33">
    <property type="entry name" value="TISSUE INHIBITOR OF METALLOPROTEINASE"/>
    <property type="match status" value="1"/>
</dbReference>
<dbReference type="Gene3D" id="2.40.50.120">
    <property type="match status" value="1"/>
</dbReference>
<organism evidence="10 11">
    <name type="scientific">Diploptera punctata</name>
    <name type="common">Pacific beetle cockroach</name>
    <dbReference type="NCBI Taxonomy" id="6984"/>
    <lineage>
        <taxon>Eukaryota</taxon>
        <taxon>Metazoa</taxon>
        <taxon>Ecdysozoa</taxon>
        <taxon>Arthropoda</taxon>
        <taxon>Hexapoda</taxon>
        <taxon>Insecta</taxon>
        <taxon>Pterygota</taxon>
        <taxon>Neoptera</taxon>
        <taxon>Polyneoptera</taxon>
        <taxon>Dictyoptera</taxon>
        <taxon>Blattodea</taxon>
        <taxon>Blaberoidea</taxon>
        <taxon>Blaberidae</taxon>
        <taxon>Diplopterinae</taxon>
        <taxon>Diploptera</taxon>
    </lineage>
</organism>
<gene>
    <name evidence="10" type="ORF">L9F63_000062</name>
</gene>
<evidence type="ECO:0000256" key="4">
    <source>
        <dbReference type="ARBA" id="ARBA00022608"/>
    </source>
</evidence>
<dbReference type="GO" id="GO:0008191">
    <property type="term" value="F:metalloendopeptidase inhibitor activity"/>
    <property type="evidence" value="ECO:0007669"/>
    <property type="project" value="InterPro"/>
</dbReference>
<keyword evidence="11" id="KW-1185">Reference proteome</keyword>
<evidence type="ECO:0000256" key="1">
    <source>
        <dbReference type="ARBA" id="ARBA00004613"/>
    </source>
</evidence>
<proteinExistence type="inferred from homology"/>
<keyword evidence="5" id="KW-0646">Protease inhibitor</keyword>
<comment type="similarity">
    <text evidence="2">Belongs to the protease inhibitor I35 (TIMP) family.</text>
</comment>
<evidence type="ECO:0000313" key="11">
    <source>
        <dbReference type="Proteomes" id="UP001233999"/>
    </source>
</evidence>
<name>A0AAD8AN61_DIPPU</name>
<dbReference type="EMBL" id="JASPKZ010000003">
    <property type="protein sequence ID" value="KAJ9601770.1"/>
    <property type="molecule type" value="Genomic_DNA"/>
</dbReference>
<dbReference type="AlphaFoldDB" id="A0AAD8AN61"/>
<dbReference type="Proteomes" id="UP001233999">
    <property type="component" value="Unassembled WGS sequence"/>
</dbReference>
<accession>A0AAD8AN61</accession>
<dbReference type="Gene3D" id="3.90.370.10">
    <property type="entry name" value="Tissue inhibitor of metalloproteinase-1. Chain B, domain 1"/>
    <property type="match status" value="1"/>
</dbReference>
<dbReference type="Pfam" id="PF00965">
    <property type="entry name" value="TIMP"/>
    <property type="match status" value="1"/>
</dbReference>
<keyword evidence="6 8" id="KW-1015">Disulfide bond</keyword>
<dbReference type="SMART" id="SM00206">
    <property type="entry name" value="NTR"/>
    <property type="match status" value="1"/>
</dbReference>
<evidence type="ECO:0000259" key="9">
    <source>
        <dbReference type="PROSITE" id="PS50189"/>
    </source>
</evidence>
<protein>
    <recommendedName>
        <fullName evidence="9">NTR domain-containing protein</fullName>
    </recommendedName>
</protein>
<keyword evidence="3" id="KW-0964">Secreted</keyword>
<dbReference type="PANTHER" id="PTHR11844">
    <property type="entry name" value="METALLOPROTEASE INHIBITOR"/>
    <property type="match status" value="1"/>
</dbReference>
<dbReference type="InterPro" id="IPR008993">
    <property type="entry name" value="TIMP-like_OB-fold"/>
</dbReference>
<dbReference type="PROSITE" id="PS50189">
    <property type="entry name" value="NTR"/>
    <property type="match status" value="1"/>
</dbReference>
<feature type="domain" description="NTR" evidence="9">
    <location>
        <begin position="1"/>
        <end position="123"/>
    </location>
</feature>
<evidence type="ECO:0000256" key="2">
    <source>
        <dbReference type="ARBA" id="ARBA00011027"/>
    </source>
</evidence>
<evidence type="ECO:0000256" key="6">
    <source>
        <dbReference type="ARBA" id="ARBA00023157"/>
    </source>
</evidence>
<evidence type="ECO:0000256" key="8">
    <source>
        <dbReference type="PIRSR" id="PIRSR601820-3"/>
    </source>
</evidence>
<evidence type="ECO:0000256" key="3">
    <source>
        <dbReference type="ARBA" id="ARBA00022525"/>
    </source>
</evidence>